<dbReference type="EMBL" id="JANPWB010000003">
    <property type="protein sequence ID" value="KAJ1202650.1"/>
    <property type="molecule type" value="Genomic_DNA"/>
</dbReference>
<evidence type="ECO:0000313" key="2">
    <source>
        <dbReference type="Proteomes" id="UP001066276"/>
    </source>
</evidence>
<reference evidence="1" key="1">
    <citation type="journal article" date="2022" name="bioRxiv">
        <title>Sequencing and chromosome-scale assembly of the giantPleurodeles waltlgenome.</title>
        <authorList>
            <person name="Brown T."/>
            <person name="Elewa A."/>
            <person name="Iarovenko S."/>
            <person name="Subramanian E."/>
            <person name="Araus A.J."/>
            <person name="Petzold A."/>
            <person name="Susuki M."/>
            <person name="Suzuki K.-i.T."/>
            <person name="Hayashi T."/>
            <person name="Toyoda A."/>
            <person name="Oliveira C."/>
            <person name="Osipova E."/>
            <person name="Leigh N.D."/>
            <person name="Simon A."/>
            <person name="Yun M.H."/>
        </authorList>
    </citation>
    <scope>NUCLEOTIDE SEQUENCE</scope>
    <source>
        <strain evidence="1">20211129_DDA</strain>
        <tissue evidence="1">Liver</tissue>
    </source>
</reference>
<dbReference type="Proteomes" id="UP001066276">
    <property type="component" value="Chromosome 2_1"/>
</dbReference>
<comment type="caution">
    <text evidence="1">The sequence shown here is derived from an EMBL/GenBank/DDBJ whole genome shotgun (WGS) entry which is preliminary data.</text>
</comment>
<organism evidence="1 2">
    <name type="scientific">Pleurodeles waltl</name>
    <name type="common">Iberian ribbed newt</name>
    <dbReference type="NCBI Taxonomy" id="8319"/>
    <lineage>
        <taxon>Eukaryota</taxon>
        <taxon>Metazoa</taxon>
        <taxon>Chordata</taxon>
        <taxon>Craniata</taxon>
        <taxon>Vertebrata</taxon>
        <taxon>Euteleostomi</taxon>
        <taxon>Amphibia</taxon>
        <taxon>Batrachia</taxon>
        <taxon>Caudata</taxon>
        <taxon>Salamandroidea</taxon>
        <taxon>Salamandridae</taxon>
        <taxon>Pleurodelinae</taxon>
        <taxon>Pleurodeles</taxon>
    </lineage>
</organism>
<proteinExistence type="predicted"/>
<protein>
    <submittedName>
        <fullName evidence="1">Uncharacterized protein</fullName>
    </submittedName>
</protein>
<evidence type="ECO:0000313" key="1">
    <source>
        <dbReference type="EMBL" id="KAJ1202650.1"/>
    </source>
</evidence>
<gene>
    <name evidence="1" type="ORF">NDU88_006447</name>
</gene>
<keyword evidence="2" id="KW-1185">Reference proteome</keyword>
<sequence>MKLVEVPTWARKGYSYYSAVKDTHSGLDYFLTTVDMLQGIKMIEYRARGIRDHAPLQMEVSLGPRPPGKECHMQTWRLQNAKVAEVLEQVTQCYFPRIRDRCRAR</sequence>
<name>A0AAV7VRK2_PLEWA</name>
<dbReference type="AlphaFoldDB" id="A0AAV7VRK2"/>
<accession>A0AAV7VRK2</accession>